<keyword evidence="1" id="KW-0732">Signal</keyword>
<dbReference type="RefSeq" id="WP_125320713.1">
    <property type="nucleotide sequence ID" value="NZ_AP024889.1"/>
</dbReference>
<feature type="signal peptide" evidence="1">
    <location>
        <begin position="1"/>
        <end position="22"/>
    </location>
</feature>
<evidence type="ECO:0008006" key="5">
    <source>
        <dbReference type="Google" id="ProtNLM"/>
    </source>
</evidence>
<evidence type="ECO:0000256" key="1">
    <source>
        <dbReference type="SAM" id="SignalP"/>
    </source>
</evidence>
<organism evidence="2 4">
    <name type="scientific">Vibrio pectenicida</name>
    <dbReference type="NCBI Taxonomy" id="62763"/>
    <lineage>
        <taxon>Bacteria</taxon>
        <taxon>Pseudomonadati</taxon>
        <taxon>Pseudomonadota</taxon>
        <taxon>Gammaproteobacteria</taxon>
        <taxon>Vibrionales</taxon>
        <taxon>Vibrionaceae</taxon>
        <taxon>Vibrio</taxon>
    </lineage>
</organism>
<dbReference type="Proteomes" id="UP000269041">
    <property type="component" value="Unassembled WGS sequence"/>
</dbReference>
<protein>
    <recommendedName>
        <fullName evidence="5">DUF3757 domain-containing protein</fullName>
    </recommendedName>
</protein>
<reference evidence="2 4" key="1">
    <citation type="submission" date="2018-12" db="EMBL/GenBank/DDBJ databases">
        <title>Genomic taxonomy of the Vibrionaceae family.</title>
        <authorList>
            <person name="Gomez-Gil B."/>
            <person name="Enciso-Ibarra K."/>
        </authorList>
    </citation>
    <scope>NUCLEOTIDE SEQUENCE [LARGE SCALE GENOMIC DNA]</scope>
    <source>
        <strain evidence="2 4">CAIM 594</strain>
    </source>
</reference>
<feature type="chain" id="PRO_5044600220" description="DUF3757 domain-containing protein" evidence="1">
    <location>
        <begin position="23"/>
        <end position="139"/>
    </location>
</feature>
<proteinExistence type="predicted"/>
<dbReference type="EMBL" id="RSFA01000056">
    <property type="protein sequence ID" value="RSD30689.1"/>
    <property type="molecule type" value="Genomic_DNA"/>
</dbReference>
<dbReference type="OrthoDB" id="9860780at2"/>
<evidence type="ECO:0000313" key="3">
    <source>
        <dbReference type="EMBL" id="RSD31602.1"/>
    </source>
</evidence>
<gene>
    <name evidence="3" type="ORF">EJA03_07955</name>
    <name evidence="2" type="ORF">EJA03_12625</name>
</gene>
<comment type="caution">
    <text evidence="2">The sequence shown here is derived from an EMBL/GenBank/DDBJ whole genome shotgun (WGS) entry which is preliminary data.</text>
</comment>
<accession>A0A3R9EC80</accession>
<dbReference type="AlphaFoldDB" id="A0A3R9EC80"/>
<evidence type="ECO:0000313" key="4">
    <source>
        <dbReference type="Proteomes" id="UP000269041"/>
    </source>
</evidence>
<sequence>MKQCITYSLLLVSLLFSRFLLACQETSPSTVKVYCTNTTGDTWGYLRYIDQEIYTVRGLKGAVPILNGNFVEYFKIRDSDYNRFSILCRDAAELGGIPDVNIPRPAWGLNNNWYLFAKEDGLVNDGSLYTQFGGDSYCD</sequence>
<keyword evidence="4" id="KW-1185">Reference proteome</keyword>
<name>A0A3R9EC80_9VIBR</name>
<evidence type="ECO:0000313" key="2">
    <source>
        <dbReference type="EMBL" id="RSD30689.1"/>
    </source>
</evidence>
<dbReference type="EMBL" id="RSFA01000027">
    <property type="protein sequence ID" value="RSD31602.1"/>
    <property type="molecule type" value="Genomic_DNA"/>
</dbReference>